<proteinExistence type="predicted"/>
<dbReference type="EMBL" id="CAGKOT010000078">
    <property type="protein sequence ID" value="CAB5392728.1"/>
    <property type="molecule type" value="Genomic_DNA"/>
</dbReference>
<comment type="caution">
    <text evidence="3">The sequence shown here is derived from an EMBL/GenBank/DDBJ whole genome shotgun (WGS) entry which is preliminary data.</text>
</comment>
<evidence type="ECO:0000313" key="4">
    <source>
        <dbReference type="Proteomes" id="UP000684084"/>
    </source>
</evidence>
<dbReference type="InterPro" id="IPR044822">
    <property type="entry name" value="Myb_DNA-bind_4"/>
</dbReference>
<dbReference type="OrthoDB" id="10273971at2759"/>
<feature type="compositionally biased region" description="Polar residues" evidence="1">
    <location>
        <begin position="171"/>
        <end position="180"/>
    </location>
</feature>
<name>A0A915ZVE2_9GLOM</name>
<protein>
    <recommendedName>
        <fullName evidence="2">Myb/SANT-like DNA-binding domain-containing protein</fullName>
    </recommendedName>
</protein>
<reference evidence="3" key="1">
    <citation type="submission" date="2020-05" db="EMBL/GenBank/DDBJ databases">
        <authorList>
            <person name="Rincon C."/>
            <person name="Sanders R I."/>
            <person name="Robbins C."/>
            <person name="Chaturvedi A."/>
        </authorList>
    </citation>
    <scope>NUCLEOTIDE SEQUENCE</scope>
    <source>
        <strain evidence="3">CHB12</strain>
    </source>
</reference>
<feature type="region of interest" description="Disordered" evidence="1">
    <location>
        <begin position="171"/>
        <end position="215"/>
    </location>
</feature>
<evidence type="ECO:0000313" key="3">
    <source>
        <dbReference type="EMBL" id="CAB5392728.1"/>
    </source>
</evidence>
<sequence>MAALNLNANLPVYIQWPDDAALTLIQHHRAYQPLFTTTRLHDQNQLWRGIARDIRNNHIFRPTRKQCREKWNALKSGYENLERLINRNPEGYPTRTPTLHDERFHQELSDEFWRSRPPGEIGWIVGHTSIESAGALAPDPPTITKSAGALTDMRRRYSHNKPIEPIQIRNQFSYSKPNEITDSDERVAIRSPVRSPDNDNDDMDFQYDHKDDLSF</sequence>
<dbReference type="VEuPathDB" id="FungiDB:RhiirFUN_012492"/>
<dbReference type="Proteomes" id="UP000684084">
    <property type="component" value="Unassembled WGS sequence"/>
</dbReference>
<gene>
    <name evidence="3" type="ORF">CHRIB12_LOCUS22537</name>
</gene>
<accession>A0A915ZVE2</accession>
<feature type="domain" description="Myb/SANT-like DNA-binding" evidence="2">
    <location>
        <begin position="15"/>
        <end position="91"/>
    </location>
</feature>
<evidence type="ECO:0000259" key="2">
    <source>
        <dbReference type="Pfam" id="PF13837"/>
    </source>
</evidence>
<organism evidence="3 4">
    <name type="scientific">Rhizophagus irregularis</name>
    <dbReference type="NCBI Taxonomy" id="588596"/>
    <lineage>
        <taxon>Eukaryota</taxon>
        <taxon>Fungi</taxon>
        <taxon>Fungi incertae sedis</taxon>
        <taxon>Mucoromycota</taxon>
        <taxon>Glomeromycotina</taxon>
        <taxon>Glomeromycetes</taxon>
        <taxon>Glomerales</taxon>
        <taxon>Glomeraceae</taxon>
        <taxon>Rhizophagus</taxon>
    </lineage>
</organism>
<dbReference type="Pfam" id="PF13837">
    <property type="entry name" value="Myb_DNA-bind_4"/>
    <property type="match status" value="1"/>
</dbReference>
<dbReference type="AlphaFoldDB" id="A0A915ZVE2"/>
<evidence type="ECO:0000256" key="1">
    <source>
        <dbReference type="SAM" id="MobiDB-lite"/>
    </source>
</evidence>
<feature type="compositionally biased region" description="Basic and acidic residues" evidence="1">
    <location>
        <begin position="206"/>
        <end position="215"/>
    </location>
</feature>